<reference evidence="2" key="1">
    <citation type="submission" date="2021-02" db="EMBL/GenBank/DDBJ databases">
        <title>First Annotated Genome of the Yellow-green Alga Tribonema minus.</title>
        <authorList>
            <person name="Mahan K.M."/>
        </authorList>
    </citation>
    <scope>NUCLEOTIDE SEQUENCE</scope>
    <source>
        <strain evidence="2">UTEX B ZZ1240</strain>
    </source>
</reference>
<dbReference type="InterPro" id="IPR007454">
    <property type="entry name" value="UPF0250_YbeD-like"/>
</dbReference>
<dbReference type="SUPFAM" id="SSF117991">
    <property type="entry name" value="YbeD/HP0495-like"/>
    <property type="match status" value="1"/>
</dbReference>
<proteinExistence type="predicted"/>
<evidence type="ECO:0000313" key="2">
    <source>
        <dbReference type="EMBL" id="KAG5188109.1"/>
    </source>
</evidence>
<dbReference type="Pfam" id="PF04359">
    <property type="entry name" value="DUF493"/>
    <property type="match status" value="1"/>
</dbReference>
<dbReference type="Gene3D" id="3.30.70.260">
    <property type="match status" value="1"/>
</dbReference>
<comment type="caution">
    <text evidence="2">The sequence shown here is derived from an EMBL/GenBank/DDBJ whole genome shotgun (WGS) entry which is preliminary data.</text>
</comment>
<dbReference type="Proteomes" id="UP000664859">
    <property type="component" value="Unassembled WGS sequence"/>
</dbReference>
<dbReference type="InterPro" id="IPR027471">
    <property type="entry name" value="YbeD-like_sf"/>
</dbReference>
<gene>
    <name evidence="2" type="ORF">JKP88DRAFT_206811</name>
</gene>
<keyword evidence="1" id="KW-0732">Signal</keyword>
<sequence length="149" mass="16107">MTGAWQAVRSLLLLLSISSAGAFLSAASGTALTGGIGSSRQALSMILRTDADREGRKMGNPRAFEYLVDYPCKFQIKAVGHNKGNLADDLAALVGSVCEVEPAAVEYTVRDTDSGKYRSVTLMAPVSNSDMLYKCYEVIGQDERVRFKF</sequence>
<dbReference type="AlphaFoldDB" id="A0A836CJU5"/>
<dbReference type="OrthoDB" id="2533at2759"/>
<feature type="signal peptide" evidence="1">
    <location>
        <begin position="1"/>
        <end position="22"/>
    </location>
</feature>
<organism evidence="2 3">
    <name type="scientific">Tribonema minus</name>
    <dbReference type="NCBI Taxonomy" id="303371"/>
    <lineage>
        <taxon>Eukaryota</taxon>
        <taxon>Sar</taxon>
        <taxon>Stramenopiles</taxon>
        <taxon>Ochrophyta</taxon>
        <taxon>PX clade</taxon>
        <taxon>Xanthophyceae</taxon>
        <taxon>Tribonematales</taxon>
        <taxon>Tribonemataceae</taxon>
        <taxon>Tribonema</taxon>
    </lineage>
</organism>
<protein>
    <submittedName>
        <fullName evidence="2">Uncharacterized protein</fullName>
    </submittedName>
</protein>
<accession>A0A836CJU5</accession>
<evidence type="ECO:0000256" key="1">
    <source>
        <dbReference type="SAM" id="SignalP"/>
    </source>
</evidence>
<keyword evidence="3" id="KW-1185">Reference proteome</keyword>
<name>A0A836CJU5_9STRA</name>
<dbReference type="EMBL" id="JAFCMP010000077">
    <property type="protein sequence ID" value="KAG5188109.1"/>
    <property type="molecule type" value="Genomic_DNA"/>
</dbReference>
<feature type="chain" id="PRO_5032616223" evidence="1">
    <location>
        <begin position="23"/>
        <end position="149"/>
    </location>
</feature>
<evidence type="ECO:0000313" key="3">
    <source>
        <dbReference type="Proteomes" id="UP000664859"/>
    </source>
</evidence>